<dbReference type="Proteomes" id="UP000017052">
    <property type="component" value="Unassembled WGS sequence"/>
</dbReference>
<evidence type="ECO:0000313" key="4">
    <source>
        <dbReference type="Proteomes" id="UP000017052"/>
    </source>
</evidence>
<organism evidence="3 4">
    <name type="scientific">Propionibacterium acidifaciens F0233</name>
    <dbReference type="NCBI Taxonomy" id="553198"/>
    <lineage>
        <taxon>Bacteria</taxon>
        <taxon>Bacillati</taxon>
        <taxon>Actinomycetota</taxon>
        <taxon>Actinomycetes</taxon>
        <taxon>Propionibacteriales</taxon>
        <taxon>Propionibacteriaceae</taxon>
        <taxon>Propionibacterium</taxon>
    </lineage>
</organism>
<name>U2RJE7_9ACTN</name>
<feature type="region of interest" description="Disordered" evidence="1">
    <location>
        <begin position="61"/>
        <end position="176"/>
    </location>
</feature>
<evidence type="ECO:0000259" key="2">
    <source>
        <dbReference type="Pfam" id="PF18970"/>
    </source>
</evidence>
<proteinExistence type="predicted"/>
<gene>
    <name evidence="3" type="ORF">HMPREF0682_1939</name>
</gene>
<feature type="compositionally biased region" description="Basic and acidic residues" evidence="1">
    <location>
        <begin position="148"/>
        <end position="163"/>
    </location>
</feature>
<protein>
    <recommendedName>
        <fullName evidence="2">DUF5709 domain-containing protein</fullName>
    </recommendedName>
</protein>
<feature type="region of interest" description="Disordered" evidence="1">
    <location>
        <begin position="1"/>
        <end position="30"/>
    </location>
</feature>
<comment type="caution">
    <text evidence="3">The sequence shown here is derived from an EMBL/GenBank/DDBJ whole genome shotgun (WGS) entry which is preliminary data.</text>
</comment>
<reference evidence="3" key="1">
    <citation type="submission" date="2013-08" db="EMBL/GenBank/DDBJ databases">
        <authorList>
            <person name="Durkin A.S."/>
            <person name="Haft D.R."/>
            <person name="McCorrison J."/>
            <person name="Torralba M."/>
            <person name="Gillis M."/>
            <person name="Haft D.H."/>
            <person name="Methe B."/>
            <person name="Sutton G."/>
            <person name="Nelson K.E."/>
        </authorList>
    </citation>
    <scope>NUCLEOTIDE SEQUENCE [LARGE SCALE GENOMIC DNA]</scope>
    <source>
        <strain evidence="3">F0233</strain>
    </source>
</reference>
<evidence type="ECO:0000256" key="1">
    <source>
        <dbReference type="SAM" id="MobiDB-lite"/>
    </source>
</evidence>
<accession>U2RJE7</accession>
<dbReference type="Pfam" id="PF18970">
    <property type="entry name" value="DUF5709"/>
    <property type="match status" value="1"/>
</dbReference>
<dbReference type="InterPro" id="IPR043763">
    <property type="entry name" value="DUF5709"/>
</dbReference>
<feature type="domain" description="DUF5709" evidence="2">
    <location>
        <begin position="106"/>
        <end position="155"/>
    </location>
</feature>
<sequence length="176" mass="18254">MPPSAALSWQDRDMSEINEELPVGESAENSDLAQLSQADSLIDRGVADPLDEGFVAPDHWSAAQRFGNTPAEMAQGETIDQRAAQEEPEPSGEPGPDWNPGGEKRQVGSTRAGRLVAAGGGIDGPDTESQAVASDVGISGGAASAEEAAMHIIDEDDLARRGDEDDEPAGSRPAHG</sequence>
<evidence type="ECO:0000313" key="3">
    <source>
        <dbReference type="EMBL" id="ERK53668.1"/>
    </source>
</evidence>
<keyword evidence="4" id="KW-1185">Reference proteome</keyword>
<dbReference type="AlphaFoldDB" id="U2RJE7"/>
<dbReference type="EMBL" id="ACVN02000231">
    <property type="protein sequence ID" value="ERK53668.1"/>
    <property type="molecule type" value="Genomic_DNA"/>
</dbReference>